<evidence type="ECO:0000313" key="2">
    <source>
        <dbReference type="EMBL" id="CEL63998.1"/>
    </source>
</evidence>
<evidence type="ECO:0000313" key="3">
    <source>
        <dbReference type="Proteomes" id="UP000059188"/>
    </source>
</evidence>
<keyword evidence="3" id="KW-1185">Reference proteome</keyword>
<feature type="region of interest" description="Disordered" evidence="1">
    <location>
        <begin position="72"/>
        <end position="115"/>
    </location>
</feature>
<dbReference type="Pfam" id="PF18759">
    <property type="entry name" value="Plavaka"/>
    <property type="match status" value="1"/>
</dbReference>
<dbReference type="STRING" id="1108050.A0A0B7G665"/>
<name>A0A0B7G665_THACB</name>
<dbReference type="EMBL" id="LN679192">
    <property type="protein sequence ID" value="CEL63998.1"/>
    <property type="molecule type" value="Genomic_DNA"/>
</dbReference>
<protein>
    <recommendedName>
        <fullName evidence="4">C2H2-type domain-containing protein</fullName>
    </recommendedName>
</protein>
<feature type="compositionally biased region" description="Acidic residues" evidence="1">
    <location>
        <begin position="704"/>
        <end position="715"/>
    </location>
</feature>
<feature type="compositionally biased region" description="Basic and acidic residues" evidence="1">
    <location>
        <begin position="72"/>
        <end position="81"/>
    </location>
</feature>
<accession>A0A0B7G665</accession>
<sequence length="861" mass="98324">MPRSITCRNCGEEFADSNRGRRRHYSSRRSCSIWANAEGQRTIDILRQAREEAWGGEVVPVTPNRYVETEHSLADDFHKPQPGDYDMGDGELPASPSVSQQGEPGGPKPPVHGYATVETHPLGDSVLRWEEEPEGLSEDEYAELPGELVNQAQDFLLAEWIANSTHTDAEREAYFQLEKHKRNLPFDNLAGLYAVIDSYTQTPGWTHDVLEERYGDHVEVLHVYMRCPVETTRHLIGLRRLKKYIRYVPEKHFTIALDGNRIQAFGEMWSGNWWWRILPLIRRGGTASPFIVMTDPTQLTAIGGDKLAWPVYGTIGNIAKGIRASPNERAVLLIGYLPVPKLDFIADENLRRQKRWDIYHAAMALILEPLQAAGEEGVEMRCADGGVRRVHPILAAKIADWPELCTGACSQTSRCPVCTVSFKERGSFGAPAPLRTKLQTVEVLTNSRRACGGYHARRNALGLRPTWPYWANLPYANGGSAAVPNLLHQVHKGLFMTHLLVWWQRLLGTRALDKRYIGLPRHHGLCHFDSGLSTIHQWTGTEAKVAERSFLAAIACSTLVRAVSATRSLMDFFFRARLPQLDEDDLVAMDNDLRRFHLFKRVFVDHRAFTNRWGWSGVPKLHMIRHYTHQIREMGTPDGYDTEIPERLHRHYVKNPYRQTSGVNATPEMIIRLLRKETWAELCAKLVRAGLIGEKKRRGQEYKDSDEESNDEEDTGVVQLRSHGLTELDGEGVYVRHKERRVHRLSPVLEIADRPTRRRVLGAEIKATHHAPDFIDALHRYLDTINDQLRYQVNENSEFAVFHRFKLHQTRLPFAPLLKLKVDTVRAHPGTLDKYGYTARKPYFDCVLIAMFQQSEGIQRK</sequence>
<organism evidence="2 3">
    <name type="scientific">Thanatephorus cucumeris (strain AG1-IB / isolate 7/3/14)</name>
    <name type="common">Lettuce bottom rot fungus</name>
    <name type="synonym">Rhizoctonia solani</name>
    <dbReference type="NCBI Taxonomy" id="1108050"/>
    <lineage>
        <taxon>Eukaryota</taxon>
        <taxon>Fungi</taxon>
        <taxon>Dikarya</taxon>
        <taxon>Basidiomycota</taxon>
        <taxon>Agaricomycotina</taxon>
        <taxon>Agaricomycetes</taxon>
        <taxon>Cantharellales</taxon>
        <taxon>Ceratobasidiaceae</taxon>
        <taxon>Rhizoctonia</taxon>
        <taxon>Rhizoctonia solani AG-1</taxon>
    </lineage>
</organism>
<evidence type="ECO:0000256" key="1">
    <source>
        <dbReference type="SAM" id="MobiDB-lite"/>
    </source>
</evidence>
<evidence type="ECO:0008006" key="4">
    <source>
        <dbReference type="Google" id="ProtNLM"/>
    </source>
</evidence>
<reference evidence="2 3" key="1">
    <citation type="submission" date="2014-11" db="EMBL/GenBank/DDBJ databases">
        <authorList>
            <person name="Wibberg Daniel"/>
        </authorList>
    </citation>
    <scope>NUCLEOTIDE SEQUENCE [LARGE SCALE GENOMIC DNA]</scope>
    <source>
        <strain evidence="2">Rhizoctonia solani AG1-IB 7/3/14</strain>
    </source>
</reference>
<dbReference type="InterPro" id="IPR041078">
    <property type="entry name" value="Plavaka"/>
</dbReference>
<gene>
    <name evidence="2" type="ORF">RSOLAG1IB_10981</name>
</gene>
<feature type="region of interest" description="Disordered" evidence="1">
    <location>
        <begin position="697"/>
        <end position="716"/>
    </location>
</feature>
<dbReference type="AlphaFoldDB" id="A0A0B7G665"/>
<dbReference type="OrthoDB" id="2418900at2759"/>
<proteinExistence type="predicted"/>
<dbReference type="Proteomes" id="UP000059188">
    <property type="component" value="Unassembled WGS sequence"/>
</dbReference>